<protein>
    <submittedName>
        <fullName evidence="1">Uncharacterized protein</fullName>
    </submittedName>
</protein>
<organism evidence="1 2">
    <name type="scientific">Paramagnetospirillum magneticum (strain ATCC 700264 / AMB-1)</name>
    <name type="common">Magnetospirillum magneticum</name>
    <dbReference type="NCBI Taxonomy" id="342108"/>
    <lineage>
        <taxon>Bacteria</taxon>
        <taxon>Pseudomonadati</taxon>
        <taxon>Pseudomonadota</taxon>
        <taxon>Alphaproteobacteria</taxon>
        <taxon>Rhodospirillales</taxon>
        <taxon>Magnetospirillaceae</taxon>
        <taxon>Paramagnetospirillum</taxon>
    </lineage>
</organism>
<gene>
    <name evidence="1" type="ordered locus">amb3150</name>
</gene>
<dbReference type="HOGENOM" id="CLU_3081518_0_0_5"/>
<reference evidence="1 2" key="1">
    <citation type="journal article" date="2005" name="DNA Res.">
        <title>Complete genome sequence of the facultative anaerobic magnetotactic bacterium Magnetospirillum sp. strain AMB-1.</title>
        <authorList>
            <person name="Matsunaga T."/>
            <person name="Okamura Y."/>
            <person name="Fukuda Y."/>
            <person name="Wahyudi A.T."/>
            <person name="Murase Y."/>
            <person name="Takeyama H."/>
        </authorList>
    </citation>
    <scope>NUCLEOTIDE SEQUENCE [LARGE SCALE GENOMIC DNA]</scope>
    <source>
        <strain evidence="2">ATCC 700264 / AMB-1</strain>
    </source>
</reference>
<proteinExistence type="predicted"/>
<dbReference type="KEGG" id="mag:amb3150"/>
<dbReference type="AlphaFoldDB" id="Q2W2H1"/>
<evidence type="ECO:0000313" key="2">
    <source>
        <dbReference type="Proteomes" id="UP000007058"/>
    </source>
</evidence>
<evidence type="ECO:0000313" key="1">
    <source>
        <dbReference type="EMBL" id="BAE51954.1"/>
    </source>
</evidence>
<sequence length="52" mass="5747">MNFAGRKGGSDQSDPMRTGSQTMKLLLFPFYARRQAATASRRPSAEWPSGAR</sequence>
<name>Q2W2H1_PARM1</name>
<dbReference type="Proteomes" id="UP000007058">
    <property type="component" value="Chromosome"/>
</dbReference>
<accession>Q2W2H1</accession>
<dbReference type="EMBL" id="AP007255">
    <property type="protein sequence ID" value="BAE51954.1"/>
    <property type="molecule type" value="Genomic_DNA"/>
</dbReference>
<keyword evidence="2" id="KW-1185">Reference proteome</keyword>